<evidence type="ECO:0000256" key="5">
    <source>
        <dbReference type="SAM" id="MobiDB-lite"/>
    </source>
</evidence>
<feature type="compositionally biased region" description="Polar residues" evidence="5">
    <location>
        <begin position="120"/>
        <end position="132"/>
    </location>
</feature>
<dbReference type="Pfam" id="PF03382">
    <property type="entry name" value="DUF285"/>
    <property type="match status" value="1"/>
</dbReference>
<feature type="compositionally biased region" description="Polar residues" evidence="5">
    <location>
        <begin position="1329"/>
        <end position="1338"/>
    </location>
</feature>
<feature type="domain" description="Gram-positive cocci surface proteins LPxTG" evidence="7">
    <location>
        <begin position="1385"/>
        <end position="1422"/>
    </location>
</feature>
<dbReference type="Gene3D" id="3.80.10.10">
    <property type="entry name" value="Ribonuclease Inhibitor"/>
    <property type="match status" value="1"/>
</dbReference>
<evidence type="ECO:0000256" key="6">
    <source>
        <dbReference type="SAM" id="Phobius"/>
    </source>
</evidence>
<dbReference type="SUPFAM" id="SSF52047">
    <property type="entry name" value="RNI-like"/>
    <property type="match status" value="1"/>
</dbReference>
<proteinExistence type="predicted"/>
<dbReference type="InterPro" id="IPR022038">
    <property type="entry name" value="Ig-like_bact"/>
</dbReference>
<feature type="compositionally biased region" description="Polar residues" evidence="5">
    <location>
        <begin position="1348"/>
        <end position="1360"/>
    </location>
</feature>
<feature type="compositionally biased region" description="Polar residues" evidence="5">
    <location>
        <begin position="206"/>
        <end position="225"/>
    </location>
</feature>
<dbReference type="InterPro" id="IPR005046">
    <property type="entry name" value="DUF285"/>
</dbReference>
<feature type="compositionally biased region" description="Low complexity" evidence="5">
    <location>
        <begin position="61"/>
        <end position="83"/>
    </location>
</feature>
<evidence type="ECO:0000256" key="1">
    <source>
        <dbReference type="ARBA" id="ARBA00022512"/>
    </source>
</evidence>
<feature type="compositionally biased region" description="Polar residues" evidence="5">
    <location>
        <begin position="140"/>
        <end position="159"/>
    </location>
</feature>
<dbReference type="EMBL" id="UYIG01000124">
    <property type="protein sequence ID" value="VDG28822.1"/>
    <property type="molecule type" value="Genomic_DNA"/>
</dbReference>
<keyword evidence="4" id="KW-0572">Peptidoglycan-anchor</keyword>
<dbReference type="Pfam" id="PF07523">
    <property type="entry name" value="Big_3"/>
    <property type="match status" value="3"/>
</dbReference>
<dbReference type="Proteomes" id="UP000289996">
    <property type="component" value="Unassembled WGS sequence"/>
</dbReference>
<reference evidence="8 9" key="1">
    <citation type="submission" date="2018-11" db="EMBL/GenBank/DDBJ databases">
        <authorList>
            <person name="Wuyts S."/>
        </authorList>
    </citation>
    <scope>NUCLEOTIDE SEQUENCE [LARGE SCALE GENOMIC DNA]</scope>
    <source>
        <strain evidence="8">Lactobacillus mudanjiangensis AMBF249</strain>
    </source>
</reference>
<feature type="region of interest" description="Disordered" evidence="5">
    <location>
        <begin position="1289"/>
        <end position="1360"/>
    </location>
</feature>
<accession>A0A660E2G2</accession>
<evidence type="ECO:0000259" key="7">
    <source>
        <dbReference type="PROSITE" id="PS50847"/>
    </source>
</evidence>
<name>A0A660E2G2_9LACO</name>
<evidence type="ECO:0000256" key="3">
    <source>
        <dbReference type="ARBA" id="ARBA00022729"/>
    </source>
</evidence>
<sequence>MMGVGTQLRNGEFRMRATKNEKIIYKMYKKGRFWVFAGIAVTTWNVNLLNGQADTVDETSATSSVTSSSATQLSGSTTTLSRSDVTTATSDNSQTATTKADQTTTDDQASSTTKADDAVSETTKTSGSTITDSDNKSTDQSEVSESSNQKEMASSSQTATDRDKTSISQANKTESVDNDSNSSTTTPKDTDTTSSTGTGQVTESTRTITQPVAETTANDGTTPVMDTSDVIADVTTTDTPLSSPATADVSATQQLNQTNTVLQTAIQASAVQGLRMSLMRSTVLATGTYGTSPWTITDDGTLTIGAGALVNSSYISPWFDYYEQITKVVIEPDVVGGTSMSYLFSNLVNVTEFDGLNNIDTSNTQDMSFMFKGIENVTTYDLSSWDVSQVTDMSYMFWGNMMLGSAVTTIKLGSKWNTPRLTNVTGMFQYNNNLTTLDLGSWTADSGSLTQIGGFLGGVQIKTVDLTHFNLSAVTDANSAFEGMSQATSFKFSSGKKLASGVDVTLMFGSELSLTDLDLTGFDMSDISQGYRLLYKNTKLQRLTLDSTTYLTTKGLQTNAELPEIKKTADYSGYWINEVDANNSQAKTYTSAELMAMYDGQNGVAATYIWQAASKASITTQNVTIVAGPKATWMAKDSVKALTDAAGNTVDLATLTDTDVTVSGDQVDPTTAGTYQITLSYGGQSATATVTVVDSQAVLVGQTVSVNQGSKTWQASDSVDQTKSLNADGQALDVTELASVTSSTLDTSKAGAQTVTLTYVDAAGNTVTTDVVVNVIASQAGLVTKNIEIVKGQNATWNVLDNVISATDFNGDAVTDLKTLQLTTSTTPDLTTVGDYPMTLTYTDGEGNAHTYTISVKVIASQVNLAGKDVTVIMGPNANWQVSDSLASATGSDGHALTAAELAKVTTNATPDLTKVGDTEVTLTYTDAAGNTATTTATIHVIKSVAHVNVKDGTIIMGPNATWQAQDNLVSVIQANGDTVAADDVILKNDLQVNSARVMSIMYSYLRADGTTVTVSGQVDLSKIGDNTITYTYTDSQGNTTNSVANVAVVASQAALNANDQTIVQGPNASWNATKAVTVTDEFGQSTAATTVTVGGDTVDLTKAGVYHVTYTYTDGAGNVFTKTIAVTVAATQAGLTTTNSTLIAGPTTKWTVMDNLTAGKDATGQALDLSQVKVSGTVDTTKVGSYPITYTYTDNQGNVVKQTITVTVTKSQAGLTVKDSTLTAGGTWTAADNFVQATDATGQTLTLSAVTVSGQVNTTTAGSYQVTYTYVDAAGNTYTKTATITVQPATDTDDNGGTTTNSDGDGDTVNPGDDGTTVNPDGDGDTINPGTDENTLVNPDGDGDTINPGTTASHGANQQPTVLAKTTVVSASVVTANKKKVAQLPQTDEDQTHNVSALGLTLLALTGVVSWFGIGRKRRHN</sequence>
<keyword evidence="6" id="KW-1133">Transmembrane helix</keyword>
<evidence type="ECO:0000256" key="4">
    <source>
        <dbReference type="ARBA" id="ARBA00023088"/>
    </source>
</evidence>
<feature type="region of interest" description="Disordered" evidence="5">
    <location>
        <begin position="61"/>
        <end position="226"/>
    </location>
</feature>
<keyword evidence="3" id="KW-0732">Signal</keyword>
<dbReference type="OrthoDB" id="2253415at2"/>
<dbReference type="InterPro" id="IPR022263">
    <property type="entry name" value="KxYKxGKxW"/>
</dbReference>
<dbReference type="NCBIfam" id="TIGR03715">
    <property type="entry name" value="KxYKxGKxW"/>
    <property type="match status" value="1"/>
</dbReference>
<protein>
    <recommendedName>
        <fullName evidence="7">Gram-positive cocci surface proteins LPxTG domain-containing protein</fullName>
    </recommendedName>
</protein>
<dbReference type="PROSITE" id="PS50847">
    <property type="entry name" value="GRAM_POS_ANCHORING"/>
    <property type="match status" value="1"/>
</dbReference>
<dbReference type="Pfam" id="PF19258">
    <property type="entry name" value="KxYKxGKxW_sig"/>
    <property type="match status" value="1"/>
</dbReference>
<gene>
    <name evidence="8" type="ORF">MUDAN_MDHGFNIF_03217</name>
</gene>
<evidence type="ECO:0000313" key="9">
    <source>
        <dbReference type="Proteomes" id="UP000289996"/>
    </source>
</evidence>
<dbReference type="NCBIfam" id="TIGR01167">
    <property type="entry name" value="LPXTG_anchor"/>
    <property type="match status" value="1"/>
</dbReference>
<feature type="transmembrane region" description="Helical" evidence="6">
    <location>
        <begin position="1396"/>
        <end position="1415"/>
    </location>
</feature>
<keyword evidence="1" id="KW-0134">Cell wall</keyword>
<keyword evidence="2" id="KW-0964">Secreted</keyword>
<dbReference type="PANTHER" id="PTHR24273:SF32">
    <property type="entry name" value="HYALIN"/>
    <property type="match status" value="1"/>
</dbReference>
<feature type="compositionally biased region" description="Low complexity" evidence="5">
    <location>
        <begin position="93"/>
        <end position="113"/>
    </location>
</feature>
<organism evidence="8 9">
    <name type="scientific">Lactiplantibacillus mudanjiangensis</name>
    <dbReference type="NCBI Taxonomy" id="1296538"/>
    <lineage>
        <taxon>Bacteria</taxon>
        <taxon>Bacillati</taxon>
        <taxon>Bacillota</taxon>
        <taxon>Bacilli</taxon>
        <taxon>Lactobacillales</taxon>
        <taxon>Lactobacillaceae</taxon>
        <taxon>Lactiplantibacillus</taxon>
    </lineage>
</organism>
<dbReference type="InterPro" id="IPR013783">
    <property type="entry name" value="Ig-like_fold"/>
</dbReference>
<evidence type="ECO:0000313" key="8">
    <source>
        <dbReference type="EMBL" id="VDG28822.1"/>
    </source>
</evidence>
<dbReference type="PANTHER" id="PTHR24273">
    <property type="entry name" value="FI04643P-RELATED"/>
    <property type="match status" value="1"/>
</dbReference>
<keyword evidence="6" id="KW-0812">Transmembrane</keyword>
<keyword evidence="9" id="KW-1185">Reference proteome</keyword>
<evidence type="ECO:0000256" key="2">
    <source>
        <dbReference type="ARBA" id="ARBA00022525"/>
    </source>
</evidence>
<dbReference type="InterPro" id="IPR019931">
    <property type="entry name" value="LPXTG_anchor"/>
</dbReference>
<dbReference type="InterPro" id="IPR032675">
    <property type="entry name" value="LRR_dom_sf"/>
</dbReference>
<dbReference type="Gene3D" id="2.60.40.10">
    <property type="entry name" value="Immunoglobulins"/>
    <property type="match status" value="7"/>
</dbReference>
<feature type="compositionally biased region" description="Low complexity" evidence="5">
    <location>
        <begin position="178"/>
        <end position="205"/>
    </location>
</feature>
<keyword evidence="6" id="KW-0472">Membrane</keyword>